<dbReference type="Gene3D" id="3.40.50.450">
    <property type="match status" value="1"/>
</dbReference>
<name>A0ABT8YXH9_9SPIR</name>
<dbReference type="Proteomes" id="UP001175147">
    <property type="component" value="Unassembled WGS sequence"/>
</dbReference>
<reference evidence="1" key="1">
    <citation type="submission" date="2023-07" db="EMBL/GenBank/DDBJ databases">
        <title>Mucosal microbiota of week-old chicken and adult hens.</title>
        <authorList>
            <person name="Volf J."/>
            <person name="Karasova D."/>
            <person name="Crhanova M."/>
            <person name="Faldynova M."/>
            <person name="Prikrylova H."/>
            <person name="Zeman M."/>
            <person name="Babak V."/>
            <person name="Rajova J."/>
            <person name="Rychlik I."/>
        </authorList>
    </citation>
    <scope>NUCLEOTIDE SEQUENCE</scope>
    <source>
        <strain evidence="1">ET902</strain>
    </source>
</reference>
<gene>
    <name evidence="1" type="ORF">Q5M86_07355</name>
</gene>
<dbReference type="EMBL" id="JAUPBM010000082">
    <property type="protein sequence ID" value="MDO7020587.1"/>
    <property type="molecule type" value="Genomic_DNA"/>
</dbReference>
<dbReference type="Pfam" id="PF14359">
    <property type="entry name" value="DUF4406"/>
    <property type="match status" value="1"/>
</dbReference>
<dbReference type="InterPro" id="IPR025518">
    <property type="entry name" value="DUF4406"/>
</dbReference>
<evidence type="ECO:0000313" key="2">
    <source>
        <dbReference type="Proteomes" id="UP001175147"/>
    </source>
</evidence>
<protein>
    <submittedName>
        <fullName evidence="1">DUF4406 domain-containing protein</fullName>
    </submittedName>
</protein>
<dbReference type="RefSeq" id="WP_304385207.1">
    <property type="nucleotide sequence ID" value="NZ_JAUPBL010000036.1"/>
</dbReference>
<organism evidence="1 2">
    <name type="scientific">Brachyspira innocens</name>
    <dbReference type="NCBI Taxonomy" id="13264"/>
    <lineage>
        <taxon>Bacteria</taxon>
        <taxon>Pseudomonadati</taxon>
        <taxon>Spirochaetota</taxon>
        <taxon>Spirochaetia</taxon>
        <taxon>Brachyspirales</taxon>
        <taxon>Brachyspiraceae</taxon>
        <taxon>Brachyspira</taxon>
    </lineage>
</organism>
<sequence>MEKIKIYLSGAISNRENYKKEFYEARDKVTDFMKSREIECEVIVPCDYDYLNKTGIWEEYLKNDIKLLIDCDCLIDIENESYESKGAMLEKMICMSLGIPIISLSSFLEGNMNYKYSTTKIDENFFDNIKIDDFKEFGEMQYDV</sequence>
<evidence type="ECO:0000313" key="1">
    <source>
        <dbReference type="EMBL" id="MDO7020587.1"/>
    </source>
</evidence>
<accession>A0ABT8YXH9</accession>
<dbReference type="SUPFAM" id="SSF52309">
    <property type="entry name" value="N-(deoxy)ribosyltransferase-like"/>
    <property type="match status" value="1"/>
</dbReference>
<comment type="caution">
    <text evidence="1">The sequence shown here is derived from an EMBL/GenBank/DDBJ whole genome shotgun (WGS) entry which is preliminary data.</text>
</comment>
<proteinExistence type="predicted"/>
<keyword evidence="2" id="KW-1185">Reference proteome</keyword>